<keyword evidence="9" id="KW-0418">Kinase</keyword>
<keyword evidence="6" id="KW-0808">Transferase</keyword>
<evidence type="ECO:0000256" key="14">
    <source>
        <dbReference type="SAM" id="Phobius"/>
    </source>
</evidence>
<keyword evidence="7 14" id="KW-0812">Transmembrane</keyword>
<keyword evidence="13 14" id="KW-0472">Membrane</keyword>
<dbReference type="SMART" id="SM00304">
    <property type="entry name" value="HAMP"/>
    <property type="match status" value="1"/>
</dbReference>
<dbReference type="SUPFAM" id="SSF158472">
    <property type="entry name" value="HAMP domain-like"/>
    <property type="match status" value="1"/>
</dbReference>
<evidence type="ECO:0000256" key="11">
    <source>
        <dbReference type="ARBA" id="ARBA00022989"/>
    </source>
</evidence>
<feature type="domain" description="Histidine kinase" evidence="15">
    <location>
        <begin position="416"/>
        <end position="634"/>
    </location>
</feature>
<dbReference type="InterPro" id="IPR004358">
    <property type="entry name" value="Sig_transdc_His_kin-like_C"/>
</dbReference>
<dbReference type="Proteomes" id="UP000177152">
    <property type="component" value="Unassembled WGS sequence"/>
</dbReference>
<sequence length="634" mass="70140">MNEETIQPKNHFFRVFARSPLRNRLLAMVLSVSVLPLIIFGVLALYSINASHSYDIASIEESVLLQKKDEILRVVDDIKGVFTIDLNLRTRSFIMPESADCVSYSLQNGKEDLDGILFGILQYHASIEEVSLIDRDTGREIALMSRTQTGDLSILLPDCPDEKRGYRLSNFKDLSGLEKFKKARTGTVYLSDVYFTESGPMMTIAAPVFGKAYDGGRAVIVAVISGEINLSLLGRIISETHLGNTGFVYLVGHDGRLLASSEKRDGYYNLLASPVVYDVLRGNDRIGSGGMGYYDGTFKKEVLASGVSIPNLGWGVVAEWPRDDANSIVNIIQNQNILFSLVLVFVVIVMSLFLADRIIAPIRKLQEGTKRVAKGDFGVNLNLKTGDEIEDLGAAFNEMTKGLKEYQQLKDEFVFIAAHELRAPVTAIKGYLSMIEEGDAGELSPKMKEYLTPVSQSNKRLVNLVNDLLEVARQEAGRMTIDVAKIEPASAIESTIEELKPLAMEKNIAITYDKSSARAVLADEARMKEVMVNLLSNAIKYTVGSGTVLIWHETSGETLITHIKDTGIGMSKESQEKLFEKFYRVPDERTKKITGTGLGLFIIKQIIEKMNGRVWVASEVDKGSTFSFSLPLAK</sequence>
<evidence type="ECO:0000256" key="5">
    <source>
        <dbReference type="ARBA" id="ARBA00022553"/>
    </source>
</evidence>
<dbReference type="Gene3D" id="1.10.287.130">
    <property type="match status" value="1"/>
</dbReference>
<dbReference type="Pfam" id="PF00672">
    <property type="entry name" value="HAMP"/>
    <property type="match status" value="1"/>
</dbReference>
<dbReference type="Gene3D" id="3.30.565.10">
    <property type="entry name" value="Histidine kinase-like ATPase, C-terminal domain"/>
    <property type="match status" value="1"/>
</dbReference>
<proteinExistence type="predicted"/>
<dbReference type="CDD" id="cd18773">
    <property type="entry name" value="PDC1_HK_sensor"/>
    <property type="match status" value="1"/>
</dbReference>
<dbReference type="SMART" id="SM00388">
    <property type="entry name" value="HisKA"/>
    <property type="match status" value="1"/>
</dbReference>
<name>A0A1G2K2K2_9BACT</name>
<dbReference type="GO" id="GO:0005524">
    <property type="term" value="F:ATP binding"/>
    <property type="evidence" value="ECO:0007669"/>
    <property type="project" value="UniProtKB-KW"/>
</dbReference>
<comment type="caution">
    <text evidence="17">The sequence shown here is derived from an EMBL/GenBank/DDBJ whole genome shotgun (WGS) entry which is preliminary data.</text>
</comment>
<dbReference type="Pfam" id="PF02518">
    <property type="entry name" value="HATPase_c"/>
    <property type="match status" value="1"/>
</dbReference>
<dbReference type="CDD" id="cd06225">
    <property type="entry name" value="HAMP"/>
    <property type="match status" value="1"/>
</dbReference>
<evidence type="ECO:0000256" key="10">
    <source>
        <dbReference type="ARBA" id="ARBA00022840"/>
    </source>
</evidence>
<dbReference type="AlphaFoldDB" id="A0A1G2K2K2"/>
<evidence type="ECO:0000313" key="18">
    <source>
        <dbReference type="Proteomes" id="UP000177152"/>
    </source>
</evidence>
<organism evidence="17 18">
    <name type="scientific">Candidatus Sungbacteria bacterium RIFCSPHIGHO2_01_FULL_47_32</name>
    <dbReference type="NCBI Taxonomy" id="1802264"/>
    <lineage>
        <taxon>Bacteria</taxon>
        <taxon>Candidatus Sungiibacteriota</taxon>
    </lineage>
</organism>
<dbReference type="Pfam" id="PF02743">
    <property type="entry name" value="dCache_1"/>
    <property type="match status" value="1"/>
</dbReference>
<dbReference type="FunFam" id="3.30.565.10:FF:000023">
    <property type="entry name" value="PAS domain-containing sensor histidine kinase"/>
    <property type="match status" value="1"/>
</dbReference>
<dbReference type="PANTHER" id="PTHR45528:SF1">
    <property type="entry name" value="SENSOR HISTIDINE KINASE CPXA"/>
    <property type="match status" value="1"/>
</dbReference>
<feature type="transmembrane region" description="Helical" evidence="14">
    <location>
        <begin position="25"/>
        <end position="48"/>
    </location>
</feature>
<dbReference type="PANTHER" id="PTHR45528">
    <property type="entry name" value="SENSOR HISTIDINE KINASE CPXA"/>
    <property type="match status" value="1"/>
</dbReference>
<dbReference type="Gene3D" id="3.30.450.20">
    <property type="entry name" value="PAS domain"/>
    <property type="match status" value="1"/>
</dbReference>
<dbReference type="GO" id="GO:0005886">
    <property type="term" value="C:plasma membrane"/>
    <property type="evidence" value="ECO:0007669"/>
    <property type="project" value="UniProtKB-SubCell"/>
</dbReference>
<evidence type="ECO:0000256" key="12">
    <source>
        <dbReference type="ARBA" id="ARBA00023012"/>
    </source>
</evidence>
<evidence type="ECO:0000259" key="15">
    <source>
        <dbReference type="PROSITE" id="PS50109"/>
    </source>
</evidence>
<reference evidence="17 18" key="1">
    <citation type="journal article" date="2016" name="Nat. Commun.">
        <title>Thousands of microbial genomes shed light on interconnected biogeochemical processes in an aquifer system.</title>
        <authorList>
            <person name="Anantharaman K."/>
            <person name="Brown C.T."/>
            <person name="Hug L.A."/>
            <person name="Sharon I."/>
            <person name="Castelle C.J."/>
            <person name="Probst A.J."/>
            <person name="Thomas B.C."/>
            <person name="Singh A."/>
            <person name="Wilkins M.J."/>
            <person name="Karaoz U."/>
            <person name="Brodie E.L."/>
            <person name="Williams K.H."/>
            <person name="Hubbard S.S."/>
            <person name="Banfield J.F."/>
        </authorList>
    </citation>
    <scope>NUCLEOTIDE SEQUENCE [LARGE SCALE GENOMIC DNA]</scope>
</reference>
<dbReference type="InterPro" id="IPR005467">
    <property type="entry name" value="His_kinase_dom"/>
</dbReference>
<keyword evidence="8" id="KW-0547">Nucleotide-binding</keyword>
<evidence type="ECO:0000256" key="13">
    <source>
        <dbReference type="ARBA" id="ARBA00023136"/>
    </source>
</evidence>
<evidence type="ECO:0000256" key="4">
    <source>
        <dbReference type="ARBA" id="ARBA00022475"/>
    </source>
</evidence>
<evidence type="ECO:0000256" key="8">
    <source>
        <dbReference type="ARBA" id="ARBA00022741"/>
    </source>
</evidence>
<dbReference type="Gene3D" id="6.10.340.10">
    <property type="match status" value="1"/>
</dbReference>
<dbReference type="PROSITE" id="PS50109">
    <property type="entry name" value="HIS_KIN"/>
    <property type="match status" value="1"/>
</dbReference>
<dbReference type="CDD" id="cd00082">
    <property type="entry name" value="HisKA"/>
    <property type="match status" value="1"/>
</dbReference>
<evidence type="ECO:0000256" key="2">
    <source>
        <dbReference type="ARBA" id="ARBA00004651"/>
    </source>
</evidence>
<accession>A0A1G2K2K2</accession>
<protein>
    <recommendedName>
        <fullName evidence="3">histidine kinase</fullName>
        <ecNumber evidence="3">2.7.13.3</ecNumber>
    </recommendedName>
</protein>
<dbReference type="GO" id="GO:0000155">
    <property type="term" value="F:phosphorelay sensor kinase activity"/>
    <property type="evidence" value="ECO:0007669"/>
    <property type="project" value="InterPro"/>
</dbReference>
<keyword evidence="12" id="KW-0902">Two-component regulatory system</keyword>
<dbReference type="InterPro" id="IPR050398">
    <property type="entry name" value="HssS/ArlS-like"/>
</dbReference>
<dbReference type="InterPro" id="IPR033479">
    <property type="entry name" value="dCache_1"/>
</dbReference>
<evidence type="ECO:0000256" key="6">
    <source>
        <dbReference type="ARBA" id="ARBA00022679"/>
    </source>
</evidence>
<dbReference type="InterPro" id="IPR036890">
    <property type="entry name" value="HATPase_C_sf"/>
</dbReference>
<evidence type="ECO:0000256" key="7">
    <source>
        <dbReference type="ARBA" id="ARBA00022692"/>
    </source>
</evidence>
<keyword evidence="4" id="KW-1003">Cell membrane</keyword>
<dbReference type="SMART" id="SM00387">
    <property type="entry name" value="HATPase_c"/>
    <property type="match status" value="1"/>
</dbReference>
<dbReference type="CDD" id="cd18774">
    <property type="entry name" value="PDC2_HK_sensor"/>
    <property type="match status" value="1"/>
</dbReference>
<evidence type="ECO:0000256" key="3">
    <source>
        <dbReference type="ARBA" id="ARBA00012438"/>
    </source>
</evidence>
<dbReference type="InterPro" id="IPR003594">
    <property type="entry name" value="HATPase_dom"/>
</dbReference>
<dbReference type="PROSITE" id="PS50885">
    <property type="entry name" value="HAMP"/>
    <property type="match status" value="1"/>
</dbReference>
<comment type="catalytic activity">
    <reaction evidence="1">
        <text>ATP + protein L-histidine = ADP + protein N-phospho-L-histidine.</text>
        <dbReference type="EC" id="2.7.13.3"/>
    </reaction>
</comment>
<dbReference type="SUPFAM" id="SSF47384">
    <property type="entry name" value="Homodimeric domain of signal transducing histidine kinase"/>
    <property type="match status" value="1"/>
</dbReference>
<evidence type="ECO:0000256" key="9">
    <source>
        <dbReference type="ARBA" id="ARBA00022777"/>
    </source>
</evidence>
<dbReference type="InterPro" id="IPR036097">
    <property type="entry name" value="HisK_dim/P_sf"/>
</dbReference>
<evidence type="ECO:0000313" key="17">
    <source>
        <dbReference type="EMBL" id="OGZ93644.1"/>
    </source>
</evidence>
<evidence type="ECO:0000259" key="16">
    <source>
        <dbReference type="PROSITE" id="PS50885"/>
    </source>
</evidence>
<evidence type="ECO:0000256" key="1">
    <source>
        <dbReference type="ARBA" id="ARBA00000085"/>
    </source>
</evidence>
<feature type="transmembrane region" description="Helical" evidence="14">
    <location>
        <begin position="337"/>
        <end position="355"/>
    </location>
</feature>
<dbReference type="SUPFAM" id="SSF55874">
    <property type="entry name" value="ATPase domain of HSP90 chaperone/DNA topoisomerase II/histidine kinase"/>
    <property type="match status" value="1"/>
</dbReference>
<dbReference type="Pfam" id="PF00512">
    <property type="entry name" value="HisKA"/>
    <property type="match status" value="1"/>
</dbReference>
<keyword evidence="10" id="KW-0067">ATP-binding</keyword>
<dbReference type="EC" id="2.7.13.3" evidence="3"/>
<gene>
    <name evidence="17" type="ORF">A2633_04795</name>
</gene>
<feature type="domain" description="HAMP" evidence="16">
    <location>
        <begin position="356"/>
        <end position="408"/>
    </location>
</feature>
<keyword evidence="5" id="KW-0597">Phosphoprotein</keyword>
<dbReference type="InterPro" id="IPR003660">
    <property type="entry name" value="HAMP_dom"/>
</dbReference>
<dbReference type="EMBL" id="MHQC01000056">
    <property type="protein sequence ID" value="OGZ93644.1"/>
    <property type="molecule type" value="Genomic_DNA"/>
</dbReference>
<dbReference type="PRINTS" id="PR00344">
    <property type="entry name" value="BCTRLSENSOR"/>
</dbReference>
<comment type="subcellular location">
    <subcellularLocation>
        <location evidence="2">Cell membrane</location>
        <topology evidence="2">Multi-pass membrane protein</topology>
    </subcellularLocation>
</comment>
<dbReference type="InterPro" id="IPR003661">
    <property type="entry name" value="HisK_dim/P_dom"/>
</dbReference>
<keyword evidence="11 14" id="KW-1133">Transmembrane helix</keyword>